<sequence length="552" mass="63119">MASPPWHSEIARGLAQFYTKLTQAPYLSPDSIQNPPPEGWSDEELDVDGLQTILRRSDAVVDFLRHLPYLKPMEEGPQTGQWCIFPKTKAMRYLRDHSSLRQKDLEGLYELVNLPPDMVSLTHPAGEYTLYGPQWWLVDCKTGRITKYAGPPRGEGLGEEFEAEWKKAPTYAPVDFFQEVATMLGKDYYPVPGLVNGIEAYFCTPDRRESTMMYQIYMLAGWQHGRGPGPYFDREKCRKDLEVFLRDQKERESRKRKAEIARHERQTRPTQTNNPATYSDGYDRDVIVTGLTRYYETLAQMAYFPASLIQYPTGGRWGDDAFLPADKIKLLGFNERVVDLLRHLPYLDIDESHEDNCWSVNGRSESQRYLEDNPMLNEELSAGKATPASLYANGLFPFPEKMPNGLVPIAGREDGEWWIIDTNAGTVIVYDAGNKQVSDAPDDKPWLWARPRPAGPFFDALVNSLYSLDLVPLPRPDTEITECYPEVWGVIREEGDEDGEDDPDPEVEAAREIYRAHGWPEVAKFRRQECYDALVELRTNFLEEGEGDYGPA</sequence>
<dbReference type="AlphaFoldDB" id="A0AA35M0K7"/>
<feature type="compositionally biased region" description="Polar residues" evidence="1">
    <location>
        <begin position="268"/>
        <end position="277"/>
    </location>
</feature>
<protein>
    <submittedName>
        <fullName evidence="2">Uncharacterized protein</fullName>
    </submittedName>
</protein>
<keyword evidence="3" id="KW-1185">Reference proteome</keyword>
<name>A0AA35M0K7_9HYPO</name>
<evidence type="ECO:0000256" key="1">
    <source>
        <dbReference type="SAM" id="MobiDB-lite"/>
    </source>
</evidence>
<evidence type="ECO:0000313" key="3">
    <source>
        <dbReference type="Proteomes" id="UP001160390"/>
    </source>
</evidence>
<gene>
    <name evidence="2" type="ORF">CCHLO57077_00010734</name>
</gene>
<feature type="compositionally biased region" description="Basic and acidic residues" evidence="1">
    <location>
        <begin position="253"/>
        <end position="267"/>
    </location>
</feature>
<organism evidence="2 3">
    <name type="scientific">Clonostachys chloroleuca</name>
    <dbReference type="NCBI Taxonomy" id="1926264"/>
    <lineage>
        <taxon>Eukaryota</taxon>
        <taxon>Fungi</taxon>
        <taxon>Dikarya</taxon>
        <taxon>Ascomycota</taxon>
        <taxon>Pezizomycotina</taxon>
        <taxon>Sordariomycetes</taxon>
        <taxon>Hypocreomycetidae</taxon>
        <taxon>Hypocreales</taxon>
        <taxon>Bionectriaceae</taxon>
        <taxon>Clonostachys</taxon>
    </lineage>
</organism>
<evidence type="ECO:0000313" key="2">
    <source>
        <dbReference type="EMBL" id="CAI6088267.1"/>
    </source>
</evidence>
<reference evidence="2" key="1">
    <citation type="submission" date="2023-01" db="EMBL/GenBank/DDBJ databases">
        <authorList>
            <person name="Piombo E."/>
        </authorList>
    </citation>
    <scope>NUCLEOTIDE SEQUENCE</scope>
</reference>
<feature type="region of interest" description="Disordered" evidence="1">
    <location>
        <begin position="253"/>
        <end position="279"/>
    </location>
</feature>
<dbReference type="Proteomes" id="UP001160390">
    <property type="component" value="Unassembled WGS sequence"/>
</dbReference>
<accession>A0AA35M0K7</accession>
<proteinExistence type="predicted"/>
<comment type="caution">
    <text evidence="2">The sequence shown here is derived from an EMBL/GenBank/DDBJ whole genome shotgun (WGS) entry which is preliminary data.</text>
</comment>
<dbReference type="EMBL" id="CABFNP030000823">
    <property type="protein sequence ID" value="CAI6088267.1"/>
    <property type="molecule type" value="Genomic_DNA"/>
</dbReference>